<reference evidence="10 11" key="1">
    <citation type="submission" date="2015-10" db="EMBL/GenBank/DDBJ databases">
        <title>Transcriptomic analysis of a linuron degrading triple-species bacterial consortium.</title>
        <authorList>
            <person name="Albers P."/>
        </authorList>
    </citation>
    <scope>NUCLEOTIDE SEQUENCE [LARGE SCALE GENOMIC DNA]</scope>
    <source>
        <strain evidence="10 11">WDL6</strain>
    </source>
</reference>
<evidence type="ECO:0000256" key="6">
    <source>
        <dbReference type="SAM" id="Coils"/>
    </source>
</evidence>
<evidence type="ECO:0000313" key="11">
    <source>
        <dbReference type="Proteomes" id="UP000059074"/>
    </source>
</evidence>
<dbReference type="EMBL" id="LMTR01000057">
    <property type="protein sequence ID" value="KWT68465.1"/>
    <property type="molecule type" value="Genomic_DNA"/>
</dbReference>
<evidence type="ECO:0000256" key="5">
    <source>
        <dbReference type="ARBA" id="ARBA00022839"/>
    </source>
</evidence>
<evidence type="ECO:0000256" key="1">
    <source>
        <dbReference type="ARBA" id="ARBA00005915"/>
    </source>
</evidence>
<feature type="coiled-coil region" evidence="6">
    <location>
        <begin position="343"/>
        <end position="370"/>
    </location>
</feature>
<dbReference type="NCBIfam" id="TIGR00644">
    <property type="entry name" value="recJ"/>
    <property type="match status" value="1"/>
</dbReference>
<dbReference type="InterPro" id="IPR004610">
    <property type="entry name" value="RecJ"/>
</dbReference>
<organism evidence="10 11">
    <name type="scientific">Hyphomicrobium sulfonivorans</name>
    <dbReference type="NCBI Taxonomy" id="121290"/>
    <lineage>
        <taxon>Bacteria</taxon>
        <taxon>Pseudomonadati</taxon>
        <taxon>Pseudomonadota</taxon>
        <taxon>Alphaproteobacteria</taxon>
        <taxon>Hyphomicrobiales</taxon>
        <taxon>Hyphomicrobiaceae</taxon>
        <taxon>Hyphomicrobium</taxon>
    </lineage>
</organism>
<dbReference type="Gene3D" id="3.10.310.30">
    <property type="match status" value="1"/>
</dbReference>
<dbReference type="STRING" id="121290.APY04_1791"/>
<dbReference type="Pfam" id="PF02272">
    <property type="entry name" value="DHHA1"/>
    <property type="match status" value="1"/>
</dbReference>
<dbReference type="GO" id="GO:0008409">
    <property type="term" value="F:5'-3' exonuclease activity"/>
    <property type="evidence" value="ECO:0007669"/>
    <property type="project" value="InterPro"/>
</dbReference>
<dbReference type="AlphaFoldDB" id="A0A109BH89"/>
<dbReference type="PANTHER" id="PTHR30255">
    <property type="entry name" value="SINGLE-STRANDED-DNA-SPECIFIC EXONUCLEASE RECJ"/>
    <property type="match status" value="1"/>
</dbReference>
<dbReference type="PANTHER" id="PTHR30255:SF2">
    <property type="entry name" value="SINGLE-STRANDED-DNA-SPECIFIC EXONUCLEASE RECJ"/>
    <property type="match status" value="1"/>
</dbReference>
<dbReference type="SUPFAM" id="SSF64182">
    <property type="entry name" value="DHH phosphoesterases"/>
    <property type="match status" value="1"/>
</dbReference>
<keyword evidence="5 10" id="KW-0269">Exonuclease</keyword>
<dbReference type="PATRIC" id="fig|121290.4.peg.3422"/>
<dbReference type="OrthoDB" id="9809852at2"/>
<comment type="caution">
    <text evidence="10">The sequence shown here is derived from an EMBL/GenBank/DDBJ whole genome shotgun (WGS) entry which is preliminary data.</text>
</comment>
<dbReference type="Gene3D" id="3.90.1640.30">
    <property type="match status" value="1"/>
</dbReference>
<dbReference type="Proteomes" id="UP000059074">
    <property type="component" value="Unassembled WGS sequence"/>
</dbReference>
<sequence length="612" mass="64584">MATALKQRETDAELAAPFLGIASSARGFTWRERLTPDAHLRATTISQRHGLPELLGRMLAARGVAVDDVPVVLNPTLKALMPDPSTVRDMDAAAARIADAVVKGQRVAIFGDYDVDGASSSALVARFLSHHGLQPRIYIPDRLFEGYGPNPAAIETLVKEGAQLIITVDCGTTSREPLARAAELGCDVVIIDHHQADEELPIACAVVNPNRQDDVSGLGHLCAAGVCFMVLVAATRELRQRGFYGEIAPPDLMGEIDLVALATIADVVPLVGLNRAYVTQGLQVMRWRKNIGLRALIDAAGLNEPPTPYHLGFILGPRINAGGRIGDAALGSRLLAGDDEADAARIAALLDRLNKERRDLEKQMLEEALGAAEAKLMQQPDAAVLLVGSHTWHKGVVGLVASRLTEKFRLPSCVIAWGDETGGEGTGSLRSLPGADIGGAVRAAVAAGHLIKGGGHSMAAGLTVARENIAVLEAFLQERLQGSVTEARARDALQIDGALTPGGVTDELIDLIGRVGPYGQGNPTPRFAFPAVNVKFAKIVGEAHVRCVLQSADGSKLEAIAFRAAGQPLGDMLLGSGGLPLHVAGSVKRSSFNGRDKLEVHIDDVADPRRQG</sequence>
<keyword evidence="6" id="KW-0175">Coiled coil</keyword>
<name>A0A109BH89_HYPSL</name>
<evidence type="ECO:0000256" key="3">
    <source>
        <dbReference type="ARBA" id="ARBA00022722"/>
    </source>
</evidence>
<dbReference type="Pfam" id="PF01368">
    <property type="entry name" value="DHH"/>
    <property type="match status" value="1"/>
</dbReference>
<evidence type="ECO:0000259" key="8">
    <source>
        <dbReference type="Pfam" id="PF02272"/>
    </source>
</evidence>
<evidence type="ECO:0000256" key="2">
    <source>
        <dbReference type="ARBA" id="ARBA00019841"/>
    </source>
</evidence>
<dbReference type="Pfam" id="PF17768">
    <property type="entry name" value="RecJ_OB"/>
    <property type="match status" value="1"/>
</dbReference>
<keyword evidence="3" id="KW-0540">Nuclease</keyword>
<evidence type="ECO:0000256" key="4">
    <source>
        <dbReference type="ARBA" id="ARBA00022801"/>
    </source>
</evidence>
<dbReference type="GO" id="GO:0006310">
    <property type="term" value="P:DNA recombination"/>
    <property type="evidence" value="ECO:0007669"/>
    <property type="project" value="InterPro"/>
</dbReference>
<evidence type="ECO:0000313" key="10">
    <source>
        <dbReference type="EMBL" id="KWT68465.1"/>
    </source>
</evidence>
<keyword evidence="4 10" id="KW-0378">Hydrolase</keyword>
<dbReference type="RefSeq" id="WP_068461699.1">
    <property type="nucleotide sequence ID" value="NZ_LMTR01000057.1"/>
</dbReference>
<feature type="domain" description="RecJ OB" evidence="9">
    <location>
        <begin position="495"/>
        <end position="604"/>
    </location>
</feature>
<feature type="domain" description="DDH" evidence="7">
    <location>
        <begin position="106"/>
        <end position="239"/>
    </location>
</feature>
<evidence type="ECO:0000259" key="7">
    <source>
        <dbReference type="Pfam" id="PF01368"/>
    </source>
</evidence>
<dbReference type="InterPro" id="IPR003156">
    <property type="entry name" value="DHHA1_dom"/>
</dbReference>
<dbReference type="InterPro" id="IPR038763">
    <property type="entry name" value="DHH_sf"/>
</dbReference>
<dbReference type="GO" id="GO:0003676">
    <property type="term" value="F:nucleic acid binding"/>
    <property type="evidence" value="ECO:0007669"/>
    <property type="project" value="InterPro"/>
</dbReference>
<dbReference type="InterPro" id="IPR041122">
    <property type="entry name" value="RecJ_OB"/>
</dbReference>
<gene>
    <name evidence="10" type="ORF">APY04_1791</name>
</gene>
<proteinExistence type="inferred from homology"/>
<feature type="domain" description="DHHA1" evidence="8">
    <location>
        <begin position="387"/>
        <end position="480"/>
    </location>
</feature>
<protein>
    <recommendedName>
        <fullName evidence="2">Single-stranded-DNA-specific exonuclease RecJ</fullName>
    </recommendedName>
</protein>
<evidence type="ECO:0000259" key="9">
    <source>
        <dbReference type="Pfam" id="PF17768"/>
    </source>
</evidence>
<keyword evidence="11" id="KW-1185">Reference proteome</keyword>
<dbReference type="InterPro" id="IPR001667">
    <property type="entry name" value="DDH_dom"/>
</dbReference>
<accession>A0A109BH89</accession>
<dbReference type="InterPro" id="IPR051673">
    <property type="entry name" value="SSDNA_exonuclease_RecJ"/>
</dbReference>
<comment type="similarity">
    <text evidence="1">Belongs to the RecJ family.</text>
</comment>
<dbReference type="GO" id="GO:0006281">
    <property type="term" value="P:DNA repair"/>
    <property type="evidence" value="ECO:0007669"/>
    <property type="project" value="InterPro"/>
</dbReference>